<dbReference type="EMBL" id="VCAU01000008">
    <property type="protein sequence ID" value="KAF9893214.1"/>
    <property type="molecule type" value="Genomic_DNA"/>
</dbReference>
<evidence type="ECO:0000313" key="3">
    <source>
        <dbReference type="Proteomes" id="UP001194746"/>
    </source>
</evidence>
<reference evidence="2" key="1">
    <citation type="journal article" date="2019" name="Beilstein J. Org. Chem.">
        <title>Nanangenines: drimane sesquiterpenoids as the dominant metabolite cohort of a novel Australian fungus, Aspergillus nanangensis.</title>
        <authorList>
            <person name="Lacey H.J."/>
            <person name="Gilchrist C.L.M."/>
            <person name="Crombie A."/>
            <person name="Kalaitzis J.A."/>
            <person name="Vuong D."/>
            <person name="Rutledge P.J."/>
            <person name="Turner P."/>
            <person name="Pitt J.I."/>
            <person name="Lacey E."/>
            <person name="Chooi Y.H."/>
            <person name="Piggott A.M."/>
        </authorList>
    </citation>
    <scope>NUCLEOTIDE SEQUENCE</scope>
    <source>
        <strain evidence="2">MST-FP2251</strain>
    </source>
</reference>
<dbReference type="AlphaFoldDB" id="A0AAD4CUZ9"/>
<comment type="caution">
    <text evidence="2">The sequence shown here is derived from an EMBL/GenBank/DDBJ whole genome shotgun (WGS) entry which is preliminary data.</text>
</comment>
<dbReference type="PANTHER" id="PTHR39475:SF1">
    <property type="entry name" value="CONIDIATION-SPECIFIC PROTEIN 6"/>
    <property type="match status" value="1"/>
</dbReference>
<evidence type="ECO:0000313" key="2">
    <source>
        <dbReference type="EMBL" id="KAF9893214.1"/>
    </source>
</evidence>
<organism evidence="2 3">
    <name type="scientific">Aspergillus nanangensis</name>
    <dbReference type="NCBI Taxonomy" id="2582783"/>
    <lineage>
        <taxon>Eukaryota</taxon>
        <taxon>Fungi</taxon>
        <taxon>Dikarya</taxon>
        <taxon>Ascomycota</taxon>
        <taxon>Pezizomycotina</taxon>
        <taxon>Eurotiomycetes</taxon>
        <taxon>Eurotiomycetidae</taxon>
        <taxon>Eurotiales</taxon>
        <taxon>Aspergillaceae</taxon>
        <taxon>Aspergillus</taxon>
        <taxon>Aspergillus subgen. Circumdati</taxon>
    </lineage>
</organism>
<protein>
    <submittedName>
        <fullName evidence="2">Uncharacterized protein</fullName>
    </submittedName>
</protein>
<keyword evidence="3" id="KW-1185">Reference proteome</keyword>
<proteinExistence type="predicted"/>
<gene>
    <name evidence="2" type="ORF">FE257_011637</name>
</gene>
<feature type="region of interest" description="Disordered" evidence="1">
    <location>
        <begin position="1"/>
        <end position="118"/>
    </location>
</feature>
<name>A0AAD4CUZ9_ASPNN</name>
<dbReference type="PANTHER" id="PTHR39475">
    <property type="entry name" value="CONIDIATION-SPECIFIC PROTEIN 6"/>
    <property type="match status" value="1"/>
</dbReference>
<dbReference type="Proteomes" id="UP001194746">
    <property type="component" value="Unassembled WGS sequence"/>
</dbReference>
<reference evidence="2" key="2">
    <citation type="submission" date="2020-02" db="EMBL/GenBank/DDBJ databases">
        <authorList>
            <person name="Gilchrist C.L.M."/>
            <person name="Chooi Y.-H."/>
        </authorList>
    </citation>
    <scope>NUCLEOTIDE SEQUENCE</scope>
    <source>
        <strain evidence="2">MST-FP2251</strain>
    </source>
</reference>
<feature type="compositionally biased region" description="Basic and acidic residues" evidence="1">
    <location>
        <begin position="64"/>
        <end position="83"/>
    </location>
</feature>
<sequence length="118" mass="13265">MSGYSNVGTRAVYQADDQRTVPQAELNNREPYKEGQTHSHDNLDSKDGRSIANKLKAQSNKPDPSYHHNDSYDAEAELSKKDSTLPAKLHGNEPSKGAKIDQQIQEEEEEMLRNKGKK</sequence>
<accession>A0AAD4CUZ9</accession>
<evidence type="ECO:0000256" key="1">
    <source>
        <dbReference type="SAM" id="MobiDB-lite"/>
    </source>
</evidence>
<feature type="compositionally biased region" description="Basic and acidic residues" evidence="1">
    <location>
        <begin position="27"/>
        <end position="49"/>
    </location>
</feature>
<feature type="compositionally biased region" description="Basic and acidic residues" evidence="1">
    <location>
        <begin position="90"/>
        <end position="99"/>
    </location>
</feature>